<protein>
    <submittedName>
        <fullName evidence="1">Uncharacterized protein</fullName>
    </submittedName>
</protein>
<proteinExistence type="predicted"/>
<dbReference type="AlphaFoldDB" id="A0A9P0LDG8"/>
<comment type="caution">
    <text evidence="1">The sequence shown here is derived from an EMBL/GenBank/DDBJ whole genome shotgun (WGS) entry which is preliminary data.</text>
</comment>
<evidence type="ECO:0000313" key="2">
    <source>
        <dbReference type="Proteomes" id="UP001152888"/>
    </source>
</evidence>
<organism evidence="1 2">
    <name type="scientific">Acanthoscelides obtectus</name>
    <name type="common">Bean weevil</name>
    <name type="synonym">Bruchus obtectus</name>
    <dbReference type="NCBI Taxonomy" id="200917"/>
    <lineage>
        <taxon>Eukaryota</taxon>
        <taxon>Metazoa</taxon>
        <taxon>Ecdysozoa</taxon>
        <taxon>Arthropoda</taxon>
        <taxon>Hexapoda</taxon>
        <taxon>Insecta</taxon>
        <taxon>Pterygota</taxon>
        <taxon>Neoptera</taxon>
        <taxon>Endopterygota</taxon>
        <taxon>Coleoptera</taxon>
        <taxon>Polyphaga</taxon>
        <taxon>Cucujiformia</taxon>
        <taxon>Chrysomeloidea</taxon>
        <taxon>Chrysomelidae</taxon>
        <taxon>Bruchinae</taxon>
        <taxon>Bruchini</taxon>
        <taxon>Acanthoscelides</taxon>
    </lineage>
</organism>
<keyword evidence="2" id="KW-1185">Reference proteome</keyword>
<sequence>MYDSFKFGHHMTQDNNKLSFMNTKLGKSDIETLILPIEVVKLENIKSEMYADETCVSMDPEQMKEDLDLETDTKLVISAMLHTKLDVESHGKSCTDVSLGR</sequence>
<reference evidence="1" key="1">
    <citation type="submission" date="2022-03" db="EMBL/GenBank/DDBJ databases">
        <authorList>
            <person name="Sayadi A."/>
        </authorList>
    </citation>
    <scope>NUCLEOTIDE SEQUENCE</scope>
</reference>
<dbReference type="EMBL" id="CAKOFQ010007057">
    <property type="protein sequence ID" value="CAH1989118.1"/>
    <property type="molecule type" value="Genomic_DNA"/>
</dbReference>
<accession>A0A9P0LDG8</accession>
<name>A0A9P0LDG8_ACAOB</name>
<gene>
    <name evidence="1" type="ORF">ACAOBT_LOCUS18852</name>
</gene>
<dbReference type="Proteomes" id="UP001152888">
    <property type="component" value="Unassembled WGS sequence"/>
</dbReference>
<evidence type="ECO:0000313" key="1">
    <source>
        <dbReference type="EMBL" id="CAH1989118.1"/>
    </source>
</evidence>